<evidence type="ECO:0000256" key="2">
    <source>
        <dbReference type="SAM" id="SignalP"/>
    </source>
</evidence>
<gene>
    <name evidence="3" type="ORF">KPL78_19385</name>
</gene>
<sequence length="151" mass="16318">MRISIRTVHAAGVGILLCSAPVLAQQAPKSPAGDAAITEMQQQQRANPSTPYVPNQNREAAVADTRDGDWMDARQWLVQAQAAMRAGDMGAANEFLERAQTRILSRSTPAALAAEPMRGERALQITAAREALQRRDGAEAMRQIDLTLAAR</sequence>
<evidence type="ECO:0000313" key="3">
    <source>
        <dbReference type="EMBL" id="MBW6400032.1"/>
    </source>
</evidence>
<evidence type="ECO:0008006" key="5">
    <source>
        <dbReference type="Google" id="ProtNLM"/>
    </source>
</evidence>
<accession>A0ABS7ACK2</accession>
<feature type="signal peptide" evidence="2">
    <location>
        <begin position="1"/>
        <end position="24"/>
    </location>
</feature>
<reference evidence="3 4" key="1">
    <citation type="submission" date="2021-07" db="EMBL/GenBank/DDBJ databases">
        <authorList>
            <person name="So Y."/>
        </authorList>
    </citation>
    <scope>NUCLEOTIDE SEQUENCE [LARGE SCALE GENOMIC DNA]</scope>
    <source>
        <strain evidence="3 4">HJA6</strain>
    </source>
</reference>
<protein>
    <recommendedName>
        <fullName evidence="5">DUF4398 domain-containing protein</fullName>
    </recommendedName>
</protein>
<name>A0ABS7ACK2_9PROT</name>
<keyword evidence="2" id="KW-0732">Signal</keyword>
<keyword evidence="4" id="KW-1185">Reference proteome</keyword>
<feature type="region of interest" description="Disordered" evidence="1">
    <location>
        <begin position="33"/>
        <end position="55"/>
    </location>
</feature>
<feature type="chain" id="PRO_5047291561" description="DUF4398 domain-containing protein" evidence="2">
    <location>
        <begin position="25"/>
        <end position="151"/>
    </location>
</feature>
<organism evidence="3 4">
    <name type="scientific">Roseomonas alba</name>
    <dbReference type="NCBI Taxonomy" id="2846776"/>
    <lineage>
        <taxon>Bacteria</taxon>
        <taxon>Pseudomonadati</taxon>
        <taxon>Pseudomonadota</taxon>
        <taxon>Alphaproteobacteria</taxon>
        <taxon>Acetobacterales</taxon>
        <taxon>Roseomonadaceae</taxon>
        <taxon>Roseomonas</taxon>
    </lineage>
</organism>
<comment type="caution">
    <text evidence="3">The sequence shown here is derived from an EMBL/GenBank/DDBJ whole genome shotgun (WGS) entry which is preliminary data.</text>
</comment>
<evidence type="ECO:0000256" key="1">
    <source>
        <dbReference type="SAM" id="MobiDB-lite"/>
    </source>
</evidence>
<feature type="compositionally biased region" description="Polar residues" evidence="1">
    <location>
        <begin position="39"/>
        <end position="55"/>
    </location>
</feature>
<proteinExistence type="predicted"/>
<dbReference type="RefSeq" id="WP_219764647.1">
    <property type="nucleotide sequence ID" value="NZ_JAHYBZ010000007.1"/>
</dbReference>
<evidence type="ECO:0000313" key="4">
    <source>
        <dbReference type="Proteomes" id="UP001196565"/>
    </source>
</evidence>
<dbReference type="EMBL" id="JAHYBZ010000007">
    <property type="protein sequence ID" value="MBW6400032.1"/>
    <property type="molecule type" value="Genomic_DNA"/>
</dbReference>
<dbReference type="Proteomes" id="UP001196565">
    <property type="component" value="Unassembled WGS sequence"/>
</dbReference>